<name>A0A160FTI8_9BURK</name>
<reference evidence="2 3" key="1">
    <citation type="journal article" date="2016" name="Gene">
        <title>PacBio SMRT assembly of a complex multi-replicon genome reveals chlorocatechol degradative operon in a region of genome plasticity.</title>
        <authorList>
            <person name="Ricker N."/>
            <person name="Shen S.Y."/>
            <person name="Goordial J."/>
            <person name="Jin S."/>
            <person name="Fulthorpe R.R."/>
        </authorList>
    </citation>
    <scope>NUCLEOTIDE SEQUENCE [LARGE SCALE GENOMIC DNA]</scope>
    <source>
        <strain evidence="2 3">OLGA172</strain>
    </source>
</reference>
<dbReference type="SUPFAM" id="SSF52833">
    <property type="entry name" value="Thioredoxin-like"/>
    <property type="match status" value="1"/>
</dbReference>
<dbReference type="GO" id="GO:0016491">
    <property type="term" value="F:oxidoreductase activity"/>
    <property type="evidence" value="ECO:0007669"/>
    <property type="project" value="InterPro"/>
</dbReference>
<dbReference type="Pfam" id="PF01323">
    <property type="entry name" value="DSBA"/>
    <property type="match status" value="1"/>
</dbReference>
<dbReference type="PANTHER" id="PTHR13887">
    <property type="entry name" value="GLUTATHIONE S-TRANSFERASE KAPPA"/>
    <property type="match status" value="1"/>
</dbReference>
<dbReference type="AlphaFoldDB" id="A0A160FTI8"/>
<dbReference type="EMBL" id="CP014579">
    <property type="protein sequence ID" value="ANB76489.1"/>
    <property type="molecule type" value="Genomic_DNA"/>
</dbReference>
<dbReference type="CDD" id="cd03024">
    <property type="entry name" value="DsbA_FrnE"/>
    <property type="match status" value="1"/>
</dbReference>
<accession>A0A160FTI8</accession>
<sequence length="231" mass="25285">MKQVEIQITYDFICPWCWIGHKNLEKALGVDDSGASFVVSYLPYELNPTLPAAGVDRREYRTRKFGTWQRSQAMDGDVTTSGKRVGLDFDYDRVKVTPNTLLAHRLMAFARRAGDALRTGELFNAIFEAYFSRGENIGDVSVLEAVAVAVGFDGDEVRAFLLSDQGKAEVLAYELDGQESGINSVPMIQIGSRRIQGAQPASVLLHALDSVTGASNANGDTCAEDLVDTQR</sequence>
<keyword evidence="3" id="KW-1185">Reference proteome</keyword>
<dbReference type="OrthoDB" id="9799122at2"/>
<dbReference type="PANTHER" id="PTHR13887:SF41">
    <property type="entry name" value="THIOREDOXIN SUPERFAMILY PROTEIN"/>
    <property type="match status" value="1"/>
</dbReference>
<evidence type="ECO:0000313" key="3">
    <source>
        <dbReference type="Proteomes" id="UP000076852"/>
    </source>
</evidence>
<dbReference type="KEGG" id="buz:AYM40_30235"/>
<dbReference type="STRING" id="1804984.AYM40_30235"/>
<dbReference type="Proteomes" id="UP000076852">
    <property type="component" value="Chromosome 2"/>
</dbReference>
<evidence type="ECO:0000259" key="1">
    <source>
        <dbReference type="Pfam" id="PF01323"/>
    </source>
</evidence>
<evidence type="ECO:0000313" key="2">
    <source>
        <dbReference type="EMBL" id="ANB76489.1"/>
    </source>
</evidence>
<proteinExistence type="predicted"/>
<feature type="domain" description="DSBA-like thioredoxin" evidence="1">
    <location>
        <begin position="6"/>
        <end position="208"/>
    </location>
</feature>
<organism evidence="2 3">
    <name type="scientific">Paraburkholderia phytofirmans OLGA172</name>
    <dbReference type="NCBI Taxonomy" id="1417228"/>
    <lineage>
        <taxon>Bacteria</taxon>
        <taxon>Pseudomonadati</taxon>
        <taxon>Pseudomonadota</taxon>
        <taxon>Betaproteobacteria</taxon>
        <taxon>Burkholderiales</taxon>
        <taxon>Burkholderiaceae</taxon>
        <taxon>Paraburkholderia</taxon>
    </lineage>
</organism>
<dbReference type="RefSeq" id="WP_063499712.1">
    <property type="nucleotide sequence ID" value="NZ_CP014579.1"/>
</dbReference>
<protein>
    <submittedName>
        <fullName evidence="2">Disulfide bond formation protein DsbA</fullName>
    </submittedName>
</protein>
<dbReference type="InterPro" id="IPR001853">
    <property type="entry name" value="DSBA-like_thioredoxin_dom"/>
</dbReference>
<dbReference type="Gene3D" id="3.40.30.10">
    <property type="entry name" value="Glutaredoxin"/>
    <property type="match status" value="1"/>
</dbReference>
<gene>
    <name evidence="2" type="ORF">AYM40_30235</name>
</gene>
<dbReference type="InterPro" id="IPR036249">
    <property type="entry name" value="Thioredoxin-like_sf"/>
</dbReference>